<dbReference type="GO" id="GO:0005524">
    <property type="term" value="F:ATP binding"/>
    <property type="evidence" value="ECO:0007669"/>
    <property type="project" value="UniProtKB-UniRule"/>
</dbReference>
<dbReference type="SUPFAM" id="SSF81301">
    <property type="entry name" value="Nucleotidyltransferase"/>
    <property type="match status" value="1"/>
</dbReference>
<dbReference type="RefSeq" id="WP_211601358.1">
    <property type="nucleotide sequence ID" value="NZ_JAGSNF010000003.1"/>
</dbReference>
<protein>
    <recommendedName>
        <fullName evidence="6 7">Dephospho-CoA kinase</fullName>
        <ecNumber evidence="6 7">2.7.1.24</ecNumber>
    </recommendedName>
    <alternativeName>
        <fullName evidence="6">Dephosphocoenzyme A kinase</fullName>
    </alternativeName>
</protein>
<keyword evidence="3 6" id="KW-0963">Cytoplasm</keyword>
<comment type="catalytic activity">
    <reaction evidence="6">
        <text>3'-dephospho-CoA + ATP = ADP + CoA + H(+)</text>
        <dbReference type="Rhea" id="RHEA:18245"/>
        <dbReference type="ChEBI" id="CHEBI:15378"/>
        <dbReference type="ChEBI" id="CHEBI:30616"/>
        <dbReference type="ChEBI" id="CHEBI:57287"/>
        <dbReference type="ChEBI" id="CHEBI:57328"/>
        <dbReference type="ChEBI" id="CHEBI:456216"/>
        <dbReference type="EC" id="2.7.1.24"/>
    </reaction>
</comment>
<dbReference type="InterPro" id="IPR043519">
    <property type="entry name" value="NT_sf"/>
</dbReference>
<dbReference type="HAMAP" id="MF_00376">
    <property type="entry name" value="Dephospho_CoA_kinase"/>
    <property type="match status" value="1"/>
</dbReference>
<dbReference type="AlphaFoldDB" id="A0A941D5Y1"/>
<evidence type="ECO:0000313" key="9">
    <source>
        <dbReference type="Proteomes" id="UP000677016"/>
    </source>
</evidence>
<dbReference type="NCBIfam" id="TIGR00152">
    <property type="entry name" value="dephospho-CoA kinase"/>
    <property type="match status" value="1"/>
</dbReference>
<comment type="function">
    <text evidence="6">Catalyzes the phosphorylation of the 3'-hydroxyl group of dephosphocoenzyme A to form coenzyme A.</text>
</comment>
<sequence length="395" mass="42650">MLRIGLTGGIGSGKSTAAAAFGALGAHVVDADRVAREVVAPGTPGLAQVVERFGPDVLLPDGSLDRPALGRVVFGDRAALRDLEAVTHPRIRERTTELFAAAPDGAVVLHDMPLVVEQGSVGEYHLVVVVGAGERTRLRRLVEDRGMREEDARARIASQADDDARRAAADVWLDNEGTREALEQAVRRTWHERVEPFADNLRTRTRSRLLAPVLTPPDPAWPDAAARLLARVRHAVGDRAASLHHVGSTAVPGLLAKDVIDLQVGVRDLSAADDPAFVEALAGAGFPRVEGNDADVGHDGPVWAKRFHGSCDPGRVAHVHVREVGAPGWTFALRFRDWLRAEPAEREDYAASKTALAARLATTEEYAEAKEPWFADAYGRCRAWAERTGWQPPGT</sequence>
<comment type="similarity">
    <text evidence="6">Belongs to the CoaE family.</text>
</comment>
<comment type="subcellular location">
    <subcellularLocation>
        <location evidence="6">Cytoplasm</location>
    </subcellularLocation>
</comment>
<dbReference type="PROSITE" id="PS51219">
    <property type="entry name" value="DPCK"/>
    <property type="match status" value="1"/>
</dbReference>
<dbReference type="InterPro" id="IPR001977">
    <property type="entry name" value="Depp_CoAkinase"/>
</dbReference>
<keyword evidence="6 8" id="KW-0808">Transferase</keyword>
<dbReference type="GO" id="GO:0004140">
    <property type="term" value="F:dephospho-CoA kinase activity"/>
    <property type="evidence" value="ECO:0007669"/>
    <property type="project" value="UniProtKB-UniRule"/>
</dbReference>
<comment type="similarity">
    <text evidence="1">In the N-terminal section; belongs to the CoaE family.</text>
</comment>
<reference evidence="8" key="1">
    <citation type="submission" date="2021-04" db="EMBL/GenBank/DDBJ databases">
        <title>Phycicoccus avicenniae sp. nov., a novel endophytic actinomycetes isolated from branch of Avicennia mariana.</title>
        <authorList>
            <person name="Tuo L."/>
        </authorList>
    </citation>
    <scope>NUCLEOTIDE SEQUENCE</scope>
    <source>
        <strain evidence="8">BSK3Z-2</strain>
    </source>
</reference>
<evidence type="ECO:0000256" key="4">
    <source>
        <dbReference type="ARBA" id="ARBA00022741"/>
    </source>
</evidence>
<dbReference type="EMBL" id="JAGSNF010000003">
    <property type="protein sequence ID" value="MBR7742198.1"/>
    <property type="molecule type" value="Genomic_DNA"/>
</dbReference>
<dbReference type="SUPFAM" id="SSF52540">
    <property type="entry name" value="P-loop containing nucleoside triphosphate hydrolases"/>
    <property type="match status" value="1"/>
</dbReference>
<dbReference type="PANTHER" id="PTHR10695:SF46">
    <property type="entry name" value="BIFUNCTIONAL COENZYME A SYNTHASE-RELATED"/>
    <property type="match status" value="1"/>
</dbReference>
<comment type="similarity">
    <text evidence="2">In the C-terminal section; belongs to the UPF0157 (GrpB) family.</text>
</comment>
<keyword evidence="6" id="KW-0173">Coenzyme A biosynthesis</keyword>
<name>A0A941D5Y1_9MICO</name>
<evidence type="ECO:0000313" key="8">
    <source>
        <dbReference type="EMBL" id="MBR7742198.1"/>
    </source>
</evidence>
<keyword evidence="9" id="KW-1185">Reference proteome</keyword>
<evidence type="ECO:0000256" key="3">
    <source>
        <dbReference type="ARBA" id="ARBA00022490"/>
    </source>
</evidence>
<dbReference type="PANTHER" id="PTHR10695">
    <property type="entry name" value="DEPHOSPHO-COA KINASE-RELATED"/>
    <property type="match status" value="1"/>
</dbReference>
<keyword evidence="6 8" id="KW-0418">Kinase</keyword>
<dbReference type="EC" id="2.7.1.24" evidence="6 7"/>
<feature type="binding site" evidence="6">
    <location>
        <begin position="11"/>
        <end position="16"/>
    </location>
    <ligand>
        <name>ATP</name>
        <dbReference type="ChEBI" id="CHEBI:30616"/>
    </ligand>
</feature>
<dbReference type="Pfam" id="PF04229">
    <property type="entry name" value="GrpB"/>
    <property type="match status" value="1"/>
</dbReference>
<dbReference type="Gene3D" id="3.40.50.300">
    <property type="entry name" value="P-loop containing nucleotide triphosphate hydrolases"/>
    <property type="match status" value="1"/>
</dbReference>
<dbReference type="InterPro" id="IPR007344">
    <property type="entry name" value="GrpB/CoaE"/>
</dbReference>
<keyword evidence="5 6" id="KW-0067">ATP-binding</keyword>
<dbReference type="InterPro" id="IPR027417">
    <property type="entry name" value="P-loop_NTPase"/>
</dbReference>
<accession>A0A941D5Y1</accession>
<evidence type="ECO:0000256" key="2">
    <source>
        <dbReference type="ARBA" id="ARBA00011058"/>
    </source>
</evidence>
<dbReference type="Pfam" id="PF01121">
    <property type="entry name" value="CoaE"/>
    <property type="match status" value="1"/>
</dbReference>
<evidence type="ECO:0000256" key="5">
    <source>
        <dbReference type="ARBA" id="ARBA00022840"/>
    </source>
</evidence>
<gene>
    <name evidence="6" type="primary">coaE</name>
    <name evidence="8" type="ORF">KC207_02680</name>
</gene>
<dbReference type="GO" id="GO:0015937">
    <property type="term" value="P:coenzyme A biosynthetic process"/>
    <property type="evidence" value="ECO:0007669"/>
    <property type="project" value="UniProtKB-UniRule"/>
</dbReference>
<keyword evidence="4 6" id="KW-0547">Nucleotide-binding</keyword>
<comment type="pathway">
    <text evidence="6">Cofactor biosynthesis; coenzyme A biosynthesis; CoA from (R)-pantothenate: step 5/5.</text>
</comment>
<evidence type="ECO:0000256" key="6">
    <source>
        <dbReference type="HAMAP-Rule" id="MF_00376"/>
    </source>
</evidence>
<proteinExistence type="inferred from homology"/>
<dbReference type="Gene3D" id="3.30.460.10">
    <property type="entry name" value="Beta Polymerase, domain 2"/>
    <property type="match status" value="1"/>
</dbReference>
<evidence type="ECO:0000256" key="1">
    <source>
        <dbReference type="ARBA" id="ARBA00008826"/>
    </source>
</evidence>
<dbReference type="CDD" id="cd02022">
    <property type="entry name" value="DPCK"/>
    <property type="match status" value="1"/>
</dbReference>
<organism evidence="8 9">
    <name type="scientific">Phycicoccus avicenniae</name>
    <dbReference type="NCBI Taxonomy" id="2828860"/>
    <lineage>
        <taxon>Bacteria</taxon>
        <taxon>Bacillati</taxon>
        <taxon>Actinomycetota</taxon>
        <taxon>Actinomycetes</taxon>
        <taxon>Micrococcales</taxon>
        <taxon>Intrasporangiaceae</taxon>
        <taxon>Phycicoccus</taxon>
    </lineage>
</organism>
<dbReference type="Proteomes" id="UP000677016">
    <property type="component" value="Unassembled WGS sequence"/>
</dbReference>
<evidence type="ECO:0000256" key="7">
    <source>
        <dbReference type="NCBIfam" id="TIGR00152"/>
    </source>
</evidence>
<dbReference type="NCBIfam" id="NF002879">
    <property type="entry name" value="PRK03333.1"/>
    <property type="match status" value="1"/>
</dbReference>
<dbReference type="GO" id="GO:0005737">
    <property type="term" value="C:cytoplasm"/>
    <property type="evidence" value="ECO:0007669"/>
    <property type="project" value="UniProtKB-SubCell"/>
</dbReference>
<comment type="caution">
    <text evidence="8">The sequence shown here is derived from an EMBL/GenBank/DDBJ whole genome shotgun (WGS) entry which is preliminary data.</text>
</comment>